<sequence>MPQRIVALAVRFLPRGAVRDRYRRELLADLAVVDHRGRFALQVLLTAPRLRRATLALTPDSPLEDVVKATKPFLCRTNLHHRWEMAETSDGEEFIRCAKCLKEKWTGLGNDRSVAANVIANYGSIN</sequence>
<name>A0A1H0QYF7_9MICO</name>
<protein>
    <submittedName>
        <fullName evidence="1">Uncharacterized protein</fullName>
    </submittedName>
</protein>
<dbReference type="EMBL" id="LT629711">
    <property type="protein sequence ID" value="SDP21929.1"/>
    <property type="molecule type" value="Genomic_DNA"/>
</dbReference>
<organism evidence="1 2">
    <name type="scientific">Pedococcus dokdonensis</name>
    <dbReference type="NCBI Taxonomy" id="443156"/>
    <lineage>
        <taxon>Bacteria</taxon>
        <taxon>Bacillati</taxon>
        <taxon>Actinomycetota</taxon>
        <taxon>Actinomycetes</taxon>
        <taxon>Micrococcales</taxon>
        <taxon>Intrasporangiaceae</taxon>
        <taxon>Pedococcus</taxon>
    </lineage>
</organism>
<evidence type="ECO:0000313" key="1">
    <source>
        <dbReference type="EMBL" id="SDP21929.1"/>
    </source>
</evidence>
<proteinExistence type="predicted"/>
<accession>A0A1H0QYF7</accession>
<gene>
    <name evidence="1" type="ORF">SAMN04489867_1767</name>
</gene>
<reference evidence="2" key="1">
    <citation type="submission" date="2016-10" db="EMBL/GenBank/DDBJ databases">
        <authorList>
            <person name="Varghese N."/>
            <person name="Submissions S."/>
        </authorList>
    </citation>
    <scope>NUCLEOTIDE SEQUENCE [LARGE SCALE GENOMIC DNA]</scope>
    <source>
        <strain evidence="2">DSM 22329</strain>
    </source>
</reference>
<keyword evidence="2" id="KW-1185">Reference proteome</keyword>
<evidence type="ECO:0000313" key="2">
    <source>
        <dbReference type="Proteomes" id="UP000199077"/>
    </source>
</evidence>
<dbReference type="Proteomes" id="UP000199077">
    <property type="component" value="Chromosome I"/>
</dbReference>
<dbReference type="AlphaFoldDB" id="A0A1H0QYF7"/>